<name>A0A699HNR8_TANCI</name>
<reference evidence="1" key="1">
    <citation type="journal article" date="2019" name="Sci. Rep.">
        <title>Draft genome of Tanacetum cinerariifolium, the natural source of mosquito coil.</title>
        <authorList>
            <person name="Yamashiro T."/>
            <person name="Shiraishi A."/>
            <person name="Satake H."/>
            <person name="Nakayama K."/>
        </authorList>
    </citation>
    <scope>NUCLEOTIDE SEQUENCE</scope>
</reference>
<accession>A0A699HNR8</accession>
<gene>
    <name evidence="1" type="ORF">Tci_432045</name>
</gene>
<sequence length="332" mass="37610">MDLMIPIGQRNTLAEYMTLSGADNRPPMLDKDLATRTKKYAKLFVTEKIQADCDIEAINIILQAQGNGNVLNEEELKFLADPGIAEAKAVLDLSCYGSDVLSEVPNSDNTNNDMLNQSVQEMQYYEPSYFVEHLDNEIHSDSNNILYSHYLNESQNAAIQDTNSSAQQDAWILSVFEQLSIQVTNYNKVNKDNLIADESLSVELERYKEWIRPMLYDGTIITMKTNVISIADSKETLMLKEESRSKMILKQSDPMVIEKKVNTKPINYADLNQISKDFGKLFAPQQELSNKQALHLITEQSASLPVKLEAPWELPKVVFRSIPHSSEGSFYL</sequence>
<dbReference type="EMBL" id="BKCJ010192475">
    <property type="protein sequence ID" value="GEY60071.1"/>
    <property type="molecule type" value="Genomic_DNA"/>
</dbReference>
<protein>
    <recommendedName>
        <fullName evidence="2">Retrovirus-related Pol polyprotein from transposon TNT 1-94</fullName>
    </recommendedName>
</protein>
<proteinExistence type="predicted"/>
<evidence type="ECO:0000313" key="1">
    <source>
        <dbReference type="EMBL" id="GEY60071.1"/>
    </source>
</evidence>
<dbReference type="AlphaFoldDB" id="A0A699HNR8"/>
<comment type="caution">
    <text evidence="1">The sequence shown here is derived from an EMBL/GenBank/DDBJ whole genome shotgun (WGS) entry which is preliminary data.</text>
</comment>
<organism evidence="1">
    <name type="scientific">Tanacetum cinerariifolium</name>
    <name type="common">Dalmatian daisy</name>
    <name type="synonym">Chrysanthemum cinerariifolium</name>
    <dbReference type="NCBI Taxonomy" id="118510"/>
    <lineage>
        <taxon>Eukaryota</taxon>
        <taxon>Viridiplantae</taxon>
        <taxon>Streptophyta</taxon>
        <taxon>Embryophyta</taxon>
        <taxon>Tracheophyta</taxon>
        <taxon>Spermatophyta</taxon>
        <taxon>Magnoliopsida</taxon>
        <taxon>eudicotyledons</taxon>
        <taxon>Gunneridae</taxon>
        <taxon>Pentapetalae</taxon>
        <taxon>asterids</taxon>
        <taxon>campanulids</taxon>
        <taxon>Asterales</taxon>
        <taxon>Asteraceae</taxon>
        <taxon>Asteroideae</taxon>
        <taxon>Anthemideae</taxon>
        <taxon>Anthemidinae</taxon>
        <taxon>Tanacetum</taxon>
    </lineage>
</organism>
<evidence type="ECO:0008006" key="2">
    <source>
        <dbReference type="Google" id="ProtNLM"/>
    </source>
</evidence>